<dbReference type="Proteomes" id="UP000324611">
    <property type="component" value="Unassembled WGS sequence"/>
</dbReference>
<evidence type="ECO:0000313" key="2">
    <source>
        <dbReference type="EMBL" id="KAA2239977.1"/>
    </source>
</evidence>
<comment type="caution">
    <text evidence="2">The sequence shown here is derived from an EMBL/GenBank/DDBJ whole genome shotgun (WGS) entry which is preliminary data.</text>
</comment>
<feature type="compositionally biased region" description="Basic residues" evidence="1">
    <location>
        <begin position="70"/>
        <end position="81"/>
    </location>
</feature>
<dbReference type="AlphaFoldDB" id="A0A5B2VP52"/>
<gene>
    <name evidence="2" type="ORF">F0L74_27745</name>
</gene>
<dbReference type="EMBL" id="VUOC01000004">
    <property type="protein sequence ID" value="KAA2239977.1"/>
    <property type="molecule type" value="Genomic_DNA"/>
</dbReference>
<sequence>MPGTTKGQIQKDTRKAIEQQFETVLTQWKEQLGEKKFKNRVRKAAKLFSKGLPVLKKDAPASKKATSKTVRGKKATAKKTAAKPAAEQ</sequence>
<keyword evidence="3" id="KW-1185">Reference proteome</keyword>
<accession>A0A5B2VP52</accession>
<reference evidence="2 3" key="1">
    <citation type="submission" date="2019-09" db="EMBL/GenBank/DDBJ databases">
        <title>Chitinophaga ginsengihumi sp. nov., isolated from soil of ginseng rhizosphere.</title>
        <authorList>
            <person name="Lee J."/>
        </authorList>
    </citation>
    <scope>NUCLEOTIDE SEQUENCE [LARGE SCALE GENOMIC DNA]</scope>
    <source>
        <strain evidence="2 3">BN140078</strain>
    </source>
</reference>
<evidence type="ECO:0000256" key="1">
    <source>
        <dbReference type="SAM" id="MobiDB-lite"/>
    </source>
</evidence>
<dbReference type="RefSeq" id="WP_149841154.1">
    <property type="nucleotide sequence ID" value="NZ_VUOC01000004.1"/>
</dbReference>
<proteinExistence type="predicted"/>
<feature type="region of interest" description="Disordered" evidence="1">
    <location>
        <begin position="56"/>
        <end position="88"/>
    </location>
</feature>
<organism evidence="2 3">
    <name type="scientific">Chitinophaga agrisoli</name>
    <dbReference type="NCBI Taxonomy" id="2607653"/>
    <lineage>
        <taxon>Bacteria</taxon>
        <taxon>Pseudomonadati</taxon>
        <taxon>Bacteroidota</taxon>
        <taxon>Chitinophagia</taxon>
        <taxon>Chitinophagales</taxon>
        <taxon>Chitinophagaceae</taxon>
        <taxon>Chitinophaga</taxon>
    </lineage>
</organism>
<name>A0A5B2VP52_9BACT</name>
<evidence type="ECO:0000313" key="3">
    <source>
        <dbReference type="Proteomes" id="UP000324611"/>
    </source>
</evidence>
<protein>
    <submittedName>
        <fullName evidence="2">Uncharacterized protein</fullName>
    </submittedName>
</protein>
<reference evidence="2 3" key="2">
    <citation type="submission" date="2019-09" db="EMBL/GenBank/DDBJ databases">
        <authorList>
            <person name="Jin C."/>
        </authorList>
    </citation>
    <scope>NUCLEOTIDE SEQUENCE [LARGE SCALE GENOMIC DNA]</scope>
    <source>
        <strain evidence="2 3">BN140078</strain>
    </source>
</reference>